<evidence type="ECO:0000313" key="3">
    <source>
        <dbReference type="EMBL" id="MES1919083.1"/>
    </source>
</evidence>
<accession>A0ABV2AHA6</accession>
<feature type="signal peptide" evidence="2">
    <location>
        <begin position="1"/>
        <end position="18"/>
    </location>
</feature>
<gene>
    <name evidence="3" type="ORF">MHBO_000951</name>
</gene>
<name>A0ABV2AHA6_9EUKA</name>
<keyword evidence="1" id="KW-0768">Sushi</keyword>
<evidence type="ECO:0000256" key="2">
    <source>
        <dbReference type="SAM" id="SignalP"/>
    </source>
</evidence>
<reference evidence="3 4" key="1">
    <citation type="journal article" date="2024" name="BMC Biol.">
        <title>Comparative genomics of Ascetosporea gives new insight into the evolutionary basis for animal parasitism in Rhizaria.</title>
        <authorList>
            <person name="Hiltunen Thoren M."/>
            <person name="Onut-Brannstrom I."/>
            <person name="Alfjorden A."/>
            <person name="Peckova H."/>
            <person name="Swords F."/>
            <person name="Hooper C."/>
            <person name="Holzer A.S."/>
            <person name="Bass D."/>
            <person name="Burki F."/>
        </authorList>
    </citation>
    <scope>NUCLEOTIDE SEQUENCE [LARGE SCALE GENOMIC DNA]</scope>
    <source>
        <strain evidence="3">20-A016</strain>
    </source>
</reference>
<organism evidence="3 4">
    <name type="scientific">Bonamia ostreae</name>
    <dbReference type="NCBI Taxonomy" id="126728"/>
    <lineage>
        <taxon>Eukaryota</taxon>
        <taxon>Sar</taxon>
        <taxon>Rhizaria</taxon>
        <taxon>Endomyxa</taxon>
        <taxon>Ascetosporea</taxon>
        <taxon>Haplosporida</taxon>
        <taxon>Bonamia</taxon>
    </lineage>
</organism>
<proteinExistence type="predicted"/>
<feature type="chain" id="PRO_5047182914" evidence="2">
    <location>
        <begin position="19"/>
        <end position="989"/>
    </location>
</feature>
<dbReference type="PANTHER" id="PTHR19325">
    <property type="entry name" value="COMPLEMENT COMPONENT-RELATED SUSHI DOMAIN-CONTAINING"/>
    <property type="match status" value="1"/>
</dbReference>
<keyword evidence="4" id="KW-1185">Reference proteome</keyword>
<evidence type="ECO:0000256" key="1">
    <source>
        <dbReference type="ARBA" id="ARBA00022659"/>
    </source>
</evidence>
<dbReference type="PANTHER" id="PTHR19325:SF560">
    <property type="entry name" value="SUSHI, VON WILLEBRAND FACTOR TYPE A, EGF AND PENTRAXIN DOMAIN-CONTAINING PROTEIN 1"/>
    <property type="match status" value="1"/>
</dbReference>
<dbReference type="InterPro" id="IPR050350">
    <property type="entry name" value="Compl-Cell_Adhes-Reg"/>
</dbReference>
<dbReference type="EMBL" id="JBDODL010000194">
    <property type="protein sequence ID" value="MES1919083.1"/>
    <property type="molecule type" value="Genomic_DNA"/>
</dbReference>
<evidence type="ECO:0000313" key="4">
    <source>
        <dbReference type="Proteomes" id="UP001439008"/>
    </source>
</evidence>
<protein>
    <submittedName>
        <fullName evidence="3">Uncharacterized protein</fullName>
    </submittedName>
</protein>
<keyword evidence="2" id="KW-0732">Signal</keyword>
<dbReference type="Proteomes" id="UP001439008">
    <property type="component" value="Unassembled WGS sequence"/>
</dbReference>
<comment type="caution">
    <text evidence="3">The sequence shown here is derived from an EMBL/GenBank/DDBJ whole genome shotgun (WGS) entry which is preliminary data.</text>
</comment>
<sequence>MLHLLFTFPFLVYINCLGDCEQFECNGASVGTTCSYPCGDSLITETCVFSESGVYELRGDQCTVCAVDMEKNENFVDSGGEACQNKLFLEDGESCEYLCERGYISKNKESEASGKQFDEDSRKGQSTCRNNILNPIPECIPKHCDLPESSPLSNMSENSCDEFLYLGRSCTYTCSSGHYSLSSIEHNTLSVTGKSECIETGSSIHLDIVPLCRKVCITKRIENNSILYKCGSFLSVGHSCDYLCTNKNSISIYSAINNDLSNKGVVRCTDSGLFDHIPSCHDNFCIIEDIYLESERVENTNCRKILTKNSRCSFRCTPQFISGNLKVNDEIVCDTNFLSNALACHKFCDFSDLKISHAKKSSCDNKILIESNQCEFECDDGFVPSLIKNKNFVYFNEKCFDYVFIDPGNGIFVCDGVEQTIYPECKRTCDLTTEKVEYTHTCNSILVEGETCEYECVEGYITKSSLETEDPTRKGIFECSNGINSQPECVAVCDFRNYRLELRNIDSLFCNTHLSPVTENECIYVCKNNFYTLPSIAMQSGETVGQIVCEKRKVEDLVTTHFVEPLCVRFCDLRKISIENVVTNNCNRLIQLNDFCEYSCERGYFPIDFFVDEDMSLFSERTEGKFIGKPKCILHNTDTILHMEPNCMPGCDLTIESEMPKCTSISNILNSCKSLISDQESCEYRCDEGWTIVTDEPIVSIQLNDKIECIYNNKWVATKQFKNSVKICDLRSLGKSSENGIEEGCDNILKEGQVCVFTCNEGHMFEKTETDFVKNGTFTCEFDEKNVYVTPKCTKVCQLNLFEEPSNLNKKTCSNILKIDEKCTYECENNRYPLSSVLNNNLQQKEGVVNCIDSGDTLLKPDITPKCVRVCDLRDVYIPFASHFSDCQKILQEEEVCQYTCEDGYVPNLDKIERMGEKTFDFIKSRDKGSLKCLFNDAKCIKICKITISKPKNIATNNCNGNTMIENTTCTFSCKNGFFSSKIYIFYFT</sequence>